<gene>
    <name evidence="8" type="ORF">SAMN02745975_00675</name>
</gene>
<dbReference type="CDD" id="cd01335">
    <property type="entry name" value="Radical_SAM"/>
    <property type="match status" value="1"/>
</dbReference>
<dbReference type="SFLD" id="SFLDS00029">
    <property type="entry name" value="Radical_SAM"/>
    <property type="match status" value="1"/>
</dbReference>
<dbReference type="GO" id="GO:0003824">
    <property type="term" value="F:catalytic activity"/>
    <property type="evidence" value="ECO:0007669"/>
    <property type="project" value="InterPro"/>
</dbReference>
<evidence type="ECO:0000256" key="6">
    <source>
        <dbReference type="ARBA" id="ARBA00023014"/>
    </source>
</evidence>
<protein>
    <submittedName>
        <fullName evidence="8">Radical SAM superfamily protein</fullName>
    </submittedName>
</protein>
<dbReference type="SFLD" id="SFLDG01086">
    <property type="entry name" value="elongater_protein-like"/>
    <property type="match status" value="1"/>
</dbReference>
<sequence>MGKGHYIIPIFVPHHGCPHDCVFCNQKRITGHTEEITGEMVEDQIRQFLKTIEPNPEKTVEVAFYGGSFTGIDAHHQEQLLAAAFQWKQKGMIQEIRLSTRPDYIDESVLRRLTSFGVNIVELGVQSMVPDVLKASCRGHTPKDVINAVKMIKAWGIRIGLQMMIGLPGDSFDQCMYTADQIIELSPDFVRIYPTLVIKDTDLEVLYRKGFYEPLTLEQALQYAETLVLKFLKFDIPIIRLGLQPTEDVTLGKAVIAGPIHPAFRQLVESRIYRHMLEIIFQTRGQIIHRALLEIQGNDRDISPLVGHKRSNLVELQKTFEIKGIKITRNNELSKGTIRIIVNEKERILYSMKDYAFNTV</sequence>
<dbReference type="InterPro" id="IPR006638">
    <property type="entry name" value="Elp3/MiaA/NifB-like_rSAM"/>
</dbReference>
<dbReference type="GO" id="GO:0051539">
    <property type="term" value="F:4 iron, 4 sulfur cluster binding"/>
    <property type="evidence" value="ECO:0007669"/>
    <property type="project" value="UniProtKB-KW"/>
</dbReference>
<evidence type="ECO:0000256" key="2">
    <source>
        <dbReference type="ARBA" id="ARBA00022485"/>
    </source>
</evidence>
<dbReference type="PROSITE" id="PS51918">
    <property type="entry name" value="RADICAL_SAM"/>
    <property type="match status" value="1"/>
</dbReference>
<dbReference type="InterPro" id="IPR007197">
    <property type="entry name" value="rSAM"/>
</dbReference>
<keyword evidence="2" id="KW-0004">4Fe-4S</keyword>
<evidence type="ECO:0000313" key="9">
    <source>
        <dbReference type="Proteomes" id="UP000184536"/>
    </source>
</evidence>
<dbReference type="SMART" id="SM00729">
    <property type="entry name" value="Elp3"/>
    <property type="match status" value="1"/>
</dbReference>
<dbReference type="PANTHER" id="PTHR11135:SF0">
    <property type="entry name" value="ELONGATOR COMPLEX PROTEIN 3"/>
    <property type="match status" value="1"/>
</dbReference>
<dbReference type="STRING" id="1121919.SAMN02745975_00675"/>
<evidence type="ECO:0000259" key="7">
    <source>
        <dbReference type="PROSITE" id="PS51918"/>
    </source>
</evidence>
<reference evidence="9" key="1">
    <citation type="submission" date="2016-11" db="EMBL/GenBank/DDBJ databases">
        <authorList>
            <person name="Varghese N."/>
            <person name="Submissions S."/>
        </authorList>
    </citation>
    <scope>NUCLEOTIDE SEQUENCE [LARGE SCALE GENOMIC DNA]</scope>
    <source>
        <strain evidence="9">DSM 17957</strain>
    </source>
</reference>
<dbReference type="GO" id="GO:0046872">
    <property type="term" value="F:metal ion binding"/>
    <property type="evidence" value="ECO:0007669"/>
    <property type="project" value="UniProtKB-KW"/>
</dbReference>
<keyword evidence="6" id="KW-0411">Iron-sulfur</keyword>
<evidence type="ECO:0000256" key="1">
    <source>
        <dbReference type="ARBA" id="ARBA00001966"/>
    </source>
</evidence>
<dbReference type="InterPro" id="IPR039661">
    <property type="entry name" value="ELP3"/>
</dbReference>
<dbReference type="RefSeq" id="WP_110939958.1">
    <property type="nucleotide sequence ID" value="NZ_FQZV01000007.1"/>
</dbReference>
<dbReference type="Proteomes" id="UP000184536">
    <property type="component" value="Unassembled WGS sequence"/>
</dbReference>
<dbReference type="InterPro" id="IPR023404">
    <property type="entry name" value="rSAM_horseshoe"/>
</dbReference>
<keyword evidence="5" id="KW-0408">Iron</keyword>
<dbReference type="Gene3D" id="3.80.30.20">
    <property type="entry name" value="tm_1862 like domain"/>
    <property type="match status" value="1"/>
</dbReference>
<evidence type="ECO:0000256" key="5">
    <source>
        <dbReference type="ARBA" id="ARBA00023004"/>
    </source>
</evidence>
<keyword evidence="3" id="KW-0949">S-adenosyl-L-methionine</keyword>
<name>A0A1M6E768_9FIRM</name>
<keyword evidence="4" id="KW-0479">Metal-binding</keyword>
<dbReference type="AlphaFoldDB" id="A0A1M6E768"/>
<dbReference type="GO" id="GO:0002926">
    <property type="term" value="P:tRNA wobble base 5-methoxycarbonylmethyl-2-thiouridinylation"/>
    <property type="evidence" value="ECO:0007669"/>
    <property type="project" value="TreeGrafter"/>
</dbReference>
<evidence type="ECO:0000256" key="4">
    <source>
        <dbReference type="ARBA" id="ARBA00022723"/>
    </source>
</evidence>
<dbReference type="GO" id="GO:0005737">
    <property type="term" value="C:cytoplasm"/>
    <property type="evidence" value="ECO:0007669"/>
    <property type="project" value="TreeGrafter"/>
</dbReference>
<organism evidence="8 9">
    <name type="scientific">Geosporobacter subterraneus DSM 17957</name>
    <dbReference type="NCBI Taxonomy" id="1121919"/>
    <lineage>
        <taxon>Bacteria</taxon>
        <taxon>Bacillati</taxon>
        <taxon>Bacillota</taxon>
        <taxon>Clostridia</taxon>
        <taxon>Peptostreptococcales</taxon>
        <taxon>Thermotaleaceae</taxon>
        <taxon>Geosporobacter</taxon>
    </lineage>
</organism>
<dbReference type="OrthoDB" id="9815044at2"/>
<keyword evidence="9" id="KW-1185">Reference proteome</keyword>
<evidence type="ECO:0000256" key="3">
    <source>
        <dbReference type="ARBA" id="ARBA00022691"/>
    </source>
</evidence>
<dbReference type="InterPro" id="IPR032432">
    <property type="entry name" value="Radical_SAM_C"/>
</dbReference>
<dbReference type="PANTHER" id="PTHR11135">
    <property type="entry name" value="HISTONE ACETYLTRANSFERASE-RELATED"/>
    <property type="match status" value="1"/>
</dbReference>
<comment type="cofactor">
    <cofactor evidence="1">
        <name>[4Fe-4S] cluster</name>
        <dbReference type="ChEBI" id="CHEBI:49883"/>
    </cofactor>
</comment>
<feature type="domain" description="Radical SAM core" evidence="7">
    <location>
        <begin position="1"/>
        <end position="237"/>
    </location>
</feature>
<dbReference type="Pfam" id="PF04055">
    <property type="entry name" value="Radical_SAM"/>
    <property type="match status" value="1"/>
</dbReference>
<dbReference type="InterPro" id="IPR058240">
    <property type="entry name" value="rSAM_sf"/>
</dbReference>
<proteinExistence type="predicted"/>
<accession>A0A1M6E768</accession>
<dbReference type="EMBL" id="FQZV01000007">
    <property type="protein sequence ID" value="SHI81243.1"/>
    <property type="molecule type" value="Genomic_DNA"/>
</dbReference>
<dbReference type="Pfam" id="PF16199">
    <property type="entry name" value="Radical_SAM_C"/>
    <property type="match status" value="1"/>
</dbReference>
<dbReference type="SUPFAM" id="SSF102114">
    <property type="entry name" value="Radical SAM enzymes"/>
    <property type="match status" value="1"/>
</dbReference>
<dbReference type="SFLD" id="SFLDG01082">
    <property type="entry name" value="B12-binding_domain_containing"/>
    <property type="match status" value="1"/>
</dbReference>
<evidence type="ECO:0000313" key="8">
    <source>
        <dbReference type="EMBL" id="SHI81243.1"/>
    </source>
</evidence>